<feature type="transmembrane region" description="Helical" evidence="7">
    <location>
        <begin position="55"/>
        <end position="75"/>
    </location>
</feature>
<dbReference type="Proteomes" id="UP001321804">
    <property type="component" value="Chromosome"/>
</dbReference>
<keyword evidence="10" id="KW-1185">Reference proteome</keyword>
<dbReference type="RefSeq" id="WP_317697826.1">
    <property type="nucleotide sequence ID" value="NZ_AP026801.1"/>
</dbReference>
<feature type="transmembrane region" description="Helical" evidence="7">
    <location>
        <begin position="108"/>
        <end position="133"/>
    </location>
</feature>
<accession>A0AAU9CUF1</accession>
<evidence type="ECO:0000313" key="9">
    <source>
        <dbReference type="EMBL" id="BDR56001.1"/>
    </source>
</evidence>
<keyword evidence="4 7" id="KW-0812">Transmembrane</keyword>
<evidence type="ECO:0000256" key="2">
    <source>
        <dbReference type="ARBA" id="ARBA00022448"/>
    </source>
</evidence>
<feature type="transmembrane region" description="Helical" evidence="7">
    <location>
        <begin position="202"/>
        <end position="221"/>
    </location>
</feature>
<proteinExistence type="predicted"/>
<dbReference type="Gene3D" id="1.20.1250.20">
    <property type="entry name" value="MFS general substrate transporter like domains"/>
    <property type="match status" value="1"/>
</dbReference>
<evidence type="ECO:0000259" key="8">
    <source>
        <dbReference type="PROSITE" id="PS50850"/>
    </source>
</evidence>
<dbReference type="CDD" id="cd17503">
    <property type="entry name" value="MFS_LmrB_MDR_like"/>
    <property type="match status" value="1"/>
</dbReference>
<evidence type="ECO:0000256" key="3">
    <source>
        <dbReference type="ARBA" id="ARBA00022475"/>
    </source>
</evidence>
<feature type="transmembrane region" description="Helical" evidence="7">
    <location>
        <begin position="307"/>
        <end position="328"/>
    </location>
</feature>
<keyword evidence="6 7" id="KW-0472">Membrane</keyword>
<keyword evidence="5 7" id="KW-1133">Transmembrane helix</keyword>
<feature type="transmembrane region" description="Helical" evidence="7">
    <location>
        <begin position="82"/>
        <end position="102"/>
    </location>
</feature>
<feature type="domain" description="Major facilitator superfamily (MFS) profile" evidence="8">
    <location>
        <begin position="17"/>
        <end position="479"/>
    </location>
</feature>
<name>A0AAU9CUF1_9LACO</name>
<feature type="transmembrane region" description="Helical" evidence="7">
    <location>
        <begin position="452"/>
        <end position="474"/>
    </location>
</feature>
<dbReference type="GO" id="GO:0005886">
    <property type="term" value="C:plasma membrane"/>
    <property type="evidence" value="ECO:0007669"/>
    <property type="project" value="UniProtKB-SubCell"/>
</dbReference>
<feature type="transmembrane region" description="Helical" evidence="7">
    <location>
        <begin position="233"/>
        <end position="250"/>
    </location>
</feature>
<keyword evidence="2" id="KW-0813">Transport</keyword>
<dbReference type="PANTHER" id="PTHR42718">
    <property type="entry name" value="MAJOR FACILITATOR SUPERFAMILY MULTIDRUG TRANSPORTER MFSC"/>
    <property type="match status" value="1"/>
</dbReference>
<dbReference type="GO" id="GO:0022857">
    <property type="term" value="F:transmembrane transporter activity"/>
    <property type="evidence" value="ECO:0007669"/>
    <property type="project" value="InterPro"/>
</dbReference>
<gene>
    <name evidence="9" type="primary">lmrB</name>
    <name evidence="9" type="ORF">KIMC2_05630</name>
</gene>
<comment type="subcellular location">
    <subcellularLocation>
        <location evidence="1">Cell membrane</location>
        <topology evidence="1">Multi-pass membrane protein</topology>
    </subcellularLocation>
</comment>
<dbReference type="EMBL" id="AP026801">
    <property type="protein sequence ID" value="BDR56001.1"/>
    <property type="molecule type" value="Genomic_DNA"/>
</dbReference>
<evidence type="ECO:0000256" key="6">
    <source>
        <dbReference type="ARBA" id="ARBA00023136"/>
    </source>
</evidence>
<keyword evidence="3" id="KW-1003">Cell membrane</keyword>
<dbReference type="InterPro" id="IPR020846">
    <property type="entry name" value="MFS_dom"/>
</dbReference>
<feature type="transmembrane region" description="Helical" evidence="7">
    <location>
        <begin position="172"/>
        <end position="190"/>
    </location>
</feature>
<dbReference type="Pfam" id="PF07690">
    <property type="entry name" value="MFS_1"/>
    <property type="match status" value="1"/>
</dbReference>
<evidence type="ECO:0000256" key="5">
    <source>
        <dbReference type="ARBA" id="ARBA00022989"/>
    </source>
</evidence>
<dbReference type="NCBIfam" id="TIGR00711">
    <property type="entry name" value="efflux_EmrB"/>
    <property type="match status" value="1"/>
</dbReference>
<dbReference type="PRINTS" id="PR01036">
    <property type="entry name" value="TCRTETB"/>
</dbReference>
<feature type="transmembrane region" description="Helical" evidence="7">
    <location>
        <begin position="140"/>
        <end position="160"/>
    </location>
</feature>
<evidence type="ECO:0000256" key="7">
    <source>
        <dbReference type="SAM" id="Phobius"/>
    </source>
</evidence>
<feature type="transmembrane region" description="Helical" evidence="7">
    <location>
        <begin position="360"/>
        <end position="381"/>
    </location>
</feature>
<dbReference type="PANTHER" id="PTHR42718:SF24">
    <property type="entry name" value="MAJOR FACILITATOR SUPERFAMILY (MFS) PROFILE DOMAIN-CONTAINING PROTEIN"/>
    <property type="match status" value="1"/>
</dbReference>
<dbReference type="InterPro" id="IPR004638">
    <property type="entry name" value="EmrB-like"/>
</dbReference>
<feature type="transmembrane region" description="Helical" evidence="7">
    <location>
        <begin position="12"/>
        <end position="35"/>
    </location>
</feature>
<dbReference type="SUPFAM" id="SSF103473">
    <property type="entry name" value="MFS general substrate transporter"/>
    <property type="match status" value="2"/>
</dbReference>
<sequence>MDQTVDINGKPFNKIALVVTLLCGTFCTVLNGTILATAFPTLMRNFNISASTVQWLTTGFMMVNGVMIPVSAWISTRINSKILYISAMSTFLIGTIICYFSGSFQMLLAGRLIQGVAVGITMPLMQTIILTIFPPEKRGIAMGLGGLVIGLAPAIGPTLSGWVIDNWTWRDLFGIIIPIVILVIIVSFFTMRSVLKISHNSIDVLSIIESTLGFGSLLYGFSSVGDHGWGSPMVYGTIILGIIFIALFVFRQLHLKIPFLQLRVFQSPEFALSVVLSSVTNMAMMGVEMILPLYLQMVKGLSAFHSGLALLLGALIMGVMSPVTGAAFDKYGAKRLATTGMFFLTAGTIPFIFITKDTSTLYIVALYAFRMFGISMVNMPVTTSGMNSLPFNLISHGTAVNNTTRQVFTSMGTAILVSVLTNVTNNLKPAQSVLSATPMLYKDKMLNATITGYRAAFGVAVLFCVVTFCLSFKLKDKQTSADLPLGGESK</sequence>
<dbReference type="AlphaFoldDB" id="A0AAU9CUF1"/>
<evidence type="ECO:0000256" key="1">
    <source>
        <dbReference type="ARBA" id="ARBA00004651"/>
    </source>
</evidence>
<dbReference type="PROSITE" id="PS50850">
    <property type="entry name" value="MFS"/>
    <property type="match status" value="1"/>
</dbReference>
<evidence type="ECO:0000313" key="10">
    <source>
        <dbReference type="Proteomes" id="UP001321804"/>
    </source>
</evidence>
<dbReference type="InterPro" id="IPR036259">
    <property type="entry name" value="MFS_trans_sf"/>
</dbReference>
<evidence type="ECO:0000256" key="4">
    <source>
        <dbReference type="ARBA" id="ARBA00022692"/>
    </source>
</evidence>
<reference evidence="9 10" key="1">
    <citation type="journal article" date="2023" name="Microbiol. Spectr.">
        <title>Symbiosis of Carpenter Bees with Uncharacterized Lactic Acid Bacteria Showing NAD Auxotrophy.</title>
        <authorList>
            <person name="Kawasaki S."/>
            <person name="Ozawa K."/>
            <person name="Mori T."/>
            <person name="Yamamoto A."/>
            <person name="Ito M."/>
            <person name="Ohkuma M."/>
            <person name="Sakamoto M."/>
            <person name="Matsutani M."/>
        </authorList>
    </citation>
    <scope>NUCLEOTIDE SEQUENCE [LARGE SCALE GENOMIC DNA]</scope>
    <source>
        <strain evidence="9 10">KimC2</strain>
    </source>
</reference>
<organism evidence="9 10">
    <name type="scientific">Xylocopilactobacillus apis</name>
    <dbReference type="NCBI Taxonomy" id="2932183"/>
    <lineage>
        <taxon>Bacteria</taxon>
        <taxon>Bacillati</taxon>
        <taxon>Bacillota</taxon>
        <taxon>Bacilli</taxon>
        <taxon>Lactobacillales</taxon>
        <taxon>Lactobacillaceae</taxon>
        <taxon>Xylocopilactobacillus</taxon>
    </lineage>
</organism>
<dbReference type="InterPro" id="IPR011701">
    <property type="entry name" value="MFS"/>
</dbReference>
<dbReference type="Gene3D" id="1.20.1720.10">
    <property type="entry name" value="Multidrug resistance protein D"/>
    <property type="match status" value="1"/>
</dbReference>
<protein>
    <submittedName>
        <fullName evidence="9">MFS transporter</fullName>
    </submittedName>
</protein>
<dbReference type="KEGG" id="xak:KIMC2_05630"/>
<feature type="transmembrane region" description="Helical" evidence="7">
    <location>
        <begin position="335"/>
        <end position="354"/>
    </location>
</feature>